<evidence type="ECO:0000313" key="2">
    <source>
        <dbReference type="EMBL" id="ASJ04125.1"/>
    </source>
</evidence>
<feature type="transmembrane region" description="Helical" evidence="1">
    <location>
        <begin position="168"/>
        <end position="193"/>
    </location>
</feature>
<protein>
    <submittedName>
        <fullName evidence="2">Uncharacterized protein</fullName>
    </submittedName>
</protein>
<gene>
    <name evidence="2" type="ORF">A3L01_01605</name>
</gene>
<evidence type="ECO:0000313" key="3">
    <source>
        <dbReference type="Proteomes" id="UP000250272"/>
    </source>
</evidence>
<reference evidence="2 3" key="1">
    <citation type="submission" date="2016-04" db="EMBL/GenBank/DDBJ databases">
        <title>Complete genome sequence of Thermococcus barossii type strain SHCK-94.</title>
        <authorList>
            <person name="Oger P.M."/>
        </authorList>
    </citation>
    <scope>NUCLEOTIDE SEQUENCE [LARGE SCALE GENOMIC DNA]</scope>
    <source>
        <strain evidence="2 3">SHCK-94</strain>
    </source>
</reference>
<dbReference type="EMBL" id="CP015101">
    <property type="protein sequence ID" value="ASJ04125.1"/>
    <property type="molecule type" value="Genomic_DNA"/>
</dbReference>
<feature type="transmembrane region" description="Helical" evidence="1">
    <location>
        <begin position="205"/>
        <end position="228"/>
    </location>
</feature>
<dbReference type="AlphaFoldDB" id="A0A2Z2MHC2"/>
<feature type="transmembrane region" description="Helical" evidence="1">
    <location>
        <begin position="36"/>
        <end position="58"/>
    </location>
</feature>
<feature type="transmembrane region" description="Helical" evidence="1">
    <location>
        <begin position="70"/>
        <end position="97"/>
    </location>
</feature>
<dbReference type="GeneID" id="33325426"/>
<keyword evidence="3" id="KW-1185">Reference proteome</keyword>
<feature type="transmembrane region" description="Helical" evidence="1">
    <location>
        <begin position="109"/>
        <end position="131"/>
    </location>
</feature>
<keyword evidence="1" id="KW-0472">Membrane</keyword>
<feature type="transmembrane region" description="Helical" evidence="1">
    <location>
        <begin position="277"/>
        <end position="303"/>
    </location>
</feature>
<dbReference type="RefSeq" id="WP_088864161.1">
    <property type="nucleotide sequence ID" value="NZ_CP015101.1"/>
</dbReference>
<feature type="transmembrane region" description="Helical" evidence="1">
    <location>
        <begin position="315"/>
        <end position="342"/>
    </location>
</feature>
<feature type="transmembrane region" description="Helical" evidence="1">
    <location>
        <begin position="137"/>
        <end position="156"/>
    </location>
</feature>
<keyword evidence="1" id="KW-0812">Transmembrane</keyword>
<organism evidence="2 3">
    <name type="scientific">Thermococcus barossii</name>
    <dbReference type="NCBI Taxonomy" id="54077"/>
    <lineage>
        <taxon>Archaea</taxon>
        <taxon>Methanobacteriati</taxon>
        <taxon>Methanobacteriota</taxon>
        <taxon>Thermococci</taxon>
        <taxon>Thermococcales</taxon>
        <taxon>Thermococcaceae</taxon>
        <taxon>Thermococcus</taxon>
    </lineage>
</organism>
<feature type="transmembrane region" description="Helical" evidence="1">
    <location>
        <begin position="6"/>
        <end position="24"/>
    </location>
</feature>
<keyword evidence="1" id="KW-1133">Transmembrane helix</keyword>
<dbReference type="KEGG" id="tbs:A3L01_01605"/>
<sequence>MRGLKIFSLAFFLYLALSLYANYFDGDLREIIYSRGFEPSMLLLGTVYALAFFSVFALGYASRIKLSPAFLAALFLVLSFHDFPVIPILAVLVVIAYKLRINLFRLFPHISLLVALLIPLSLYIVIGVPFFERSLRYELVGPLVLAAILAVIGMAYSKVSLQWKTLLVAVYSIVFFFGTFRSLVLLVYLSYFLIVYFDYPHFRRWLLALSAVPLFLVLGMSGGLNALLVRIGFTFLVFHNLVRLSLPWGFFHGALLFSDNPRHLVASMFGASTNYTYFFFGQPIADFGILGALEAFLLGVLLYNSERSRESFVVVLSLMLYSLDPGVDAFVMLFIVGTLLFFSSESNAT</sequence>
<name>A0A2Z2MHC2_9EURY</name>
<dbReference type="Proteomes" id="UP000250272">
    <property type="component" value="Chromosome"/>
</dbReference>
<accession>A0A2Z2MHC2</accession>
<evidence type="ECO:0000256" key="1">
    <source>
        <dbReference type="SAM" id="Phobius"/>
    </source>
</evidence>
<dbReference type="OrthoDB" id="102256at2157"/>
<proteinExistence type="predicted"/>